<proteinExistence type="predicted"/>
<dbReference type="Proteomes" id="UP000887565">
    <property type="component" value="Unplaced"/>
</dbReference>
<evidence type="ECO:0000313" key="1">
    <source>
        <dbReference type="Proteomes" id="UP000887565"/>
    </source>
</evidence>
<reference evidence="2" key="1">
    <citation type="submission" date="2022-11" db="UniProtKB">
        <authorList>
            <consortium name="WormBaseParasite"/>
        </authorList>
    </citation>
    <scope>IDENTIFICATION</scope>
</reference>
<protein>
    <submittedName>
        <fullName evidence="2">Uncharacterized protein</fullName>
    </submittedName>
</protein>
<organism evidence="1 2">
    <name type="scientific">Romanomermis culicivorax</name>
    <name type="common">Nematode worm</name>
    <dbReference type="NCBI Taxonomy" id="13658"/>
    <lineage>
        <taxon>Eukaryota</taxon>
        <taxon>Metazoa</taxon>
        <taxon>Ecdysozoa</taxon>
        <taxon>Nematoda</taxon>
        <taxon>Enoplea</taxon>
        <taxon>Dorylaimia</taxon>
        <taxon>Mermithida</taxon>
        <taxon>Mermithoidea</taxon>
        <taxon>Mermithidae</taxon>
        <taxon>Romanomermis</taxon>
    </lineage>
</organism>
<dbReference type="AlphaFoldDB" id="A0A915KJC1"/>
<accession>A0A915KJC1</accession>
<dbReference type="WBParaSite" id="nRc.2.0.1.t38511-RA">
    <property type="protein sequence ID" value="nRc.2.0.1.t38511-RA"/>
    <property type="gene ID" value="nRc.2.0.1.g38511"/>
</dbReference>
<evidence type="ECO:0000313" key="2">
    <source>
        <dbReference type="WBParaSite" id="nRc.2.0.1.t38511-RA"/>
    </source>
</evidence>
<sequence length="72" mass="7954">MDVLKVELSKNLAAKEKYDAEVELIKDFKAAAQAKSAHYSFLSTKIQLETALLANNSNIRIVNSDTEIGENV</sequence>
<name>A0A915KJC1_ROMCU</name>
<keyword evidence="1" id="KW-1185">Reference proteome</keyword>